<name>A0ABV8R773_9FLAO</name>
<evidence type="ECO:0000313" key="2">
    <source>
        <dbReference type="Proteomes" id="UP001595826"/>
    </source>
</evidence>
<protein>
    <submittedName>
        <fullName evidence="1">Uncharacterized protein</fullName>
    </submittedName>
</protein>
<reference evidence="2" key="1">
    <citation type="journal article" date="2019" name="Int. J. Syst. Evol. Microbiol.">
        <title>The Global Catalogue of Microorganisms (GCM) 10K type strain sequencing project: providing services to taxonomists for standard genome sequencing and annotation.</title>
        <authorList>
            <consortium name="The Broad Institute Genomics Platform"/>
            <consortium name="The Broad Institute Genome Sequencing Center for Infectious Disease"/>
            <person name="Wu L."/>
            <person name="Ma J."/>
        </authorList>
    </citation>
    <scope>NUCLEOTIDE SEQUENCE [LARGE SCALE GENOMIC DNA]</scope>
    <source>
        <strain evidence="2">CECT 8655</strain>
    </source>
</reference>
<comment type="caution">
    <text evidence="1">The sequence shown here is derived from an EMBL/GenBank/DDBJ whole genome shotgun (WGS) entry which is preliminary data.</text>
</comment>
<proteinExistence type="predicted"/>
<organism evidence="1 2">
    <name type="scientific">Polaribacter marinivivus</name>
    <dbReference type="NCBI Taxonomy" id="1524260"/>
    <lineage>
        <taxon>Bacteria</taxon>
        <taxon>Pseudomonadati</taxon>
        <taxon>Bacteroidota</taxon>
        <taxon>Flavobacteriia</taxon>
        <taxon>Flavobacteriales</taxon>
        <taxon>Flavobacteriaceae</taxon>
    </lineage>
</organism>
<sequence>MKTKLAILLSFLFISLLITPVISSLIDSNQEITSLYDSKDEENKNEELEKDIEIELRTFSKNTLLEIFYEDDKDVTSFNDSYYLELSKKNTPPPELNS</sequence>
<evidence type="ECO:0000313" key="1">
    <source>
        <dbReference type="EMBL" id="MFC4267833.1"/>
    </source>
</evidence>
<gene>
    <name evidence="1" type="ORF">ACFOWD_02850</name>
</gene>
<dbReference type="EMBL" id="JBHSCY010000001">
    <property type="protein sequence ID" value="MFC4267833.1"/>
    <property type="molecule type" value="Genomic_DNA"/>
</dbReference>
<dbReference type="RefSeq" id="WP_377407949.1">
    <property type="nucleotide sequence ID" value="NZ_JBHSCY010000001.1"/>
</dbReference>
<keyword evidence="2" id="KW-1185">Reference proteome</keyword>
<dbReference type="Proteomes" id="UP001595826">
    <property type="component" value="Unassembled WGS sequence"/>
</dbReference>
<accession>A0ABV8R773</accession>